<reference evidence="2" key="1">
    <citation type="submission" date="2022-03" db="EMBL/GenBank/DDBJ databases">
        <authorList>
            <person name="Lindestad O."/>
        </authorList>
    </citation>
    <scope>NUCLEOTIDE SEQUENCE</scope>
</reference>
<feature type="chain" id="PRO_5035875270" evidence="1">
    <location>
        <begin position="25"/>
        <end position="121"/>
    </location>
</feature>
<protein>
    <submittedName>
        <fullName evidence="2">Jg14485 protein</fullName>
    </submittedName>
</protein>
<name>A0A8S4S0G8_9NEOP</name>
<accession>A0A8S4S0G8</accession>
<dbReference type="EMBL" id="CAKXAJ010025707">
    <property type="protein sequence ID" value="CAH2242916.1"/>
    <property type="molecule type" value="Genomic_DNA"/>
</dbReference>
<comment type="caution">
    <text evidence="2">The sequence shown here is derived from an EMBL/GenBank/DDBJ whole genome shotgun (WGS) entry which is preliminary data.</text>
</comment>
<evidence type="ECO:0000313" key="2">
    <source>
        <dbReference type="EMBL" id="CAH2242916.1"/>
    </source>
</evidence>
<feature type="signal peptide" evidence="1">
    <location>
        <begin position="1"/>
        <end position="24"/>
    </location>
</feature>
<keyword evidence="3" id="KW-1185">Reference proteome</keyword>
<keyword evidence="1" id="KW-0732">Signal</keyword>
<evidence type="ECO:0000313" key="3">
    <source>
        <dbReference type="Proteomes" id="UP000838756"/>
    </source>
</evidence>
<organism evidence="2 3">
    <name type="scientific">Pararge aegeria aegeria</name>
    <dbReference type="NCBI Taxonomy" id="348720"/>
    <lineage>
        <taxon>Eukaryota</taxon>
        <taxon>Metazoa</taxon>
        <taxon>Ecdysozoa</taxon>
        <taxon>Arthropoda</taxon>
        <taxon>Hexapoda</taxon>
        <taxon>Insecta</taxon>
        <taxon>Pterygota</taxon>
        <taxon>Neoptera</taxon>
        <taxon>Endopterygota</taxon>
        <taxon>Lepidoptera</taxon>
        <taxon>Glossata</taxon>
        <taxon>Ditrysia</taxon>
        <taxon>Papilionoidea</taxon>
        <taxon>Nymphalidae</taxon>
        <taxon>Satyrinae</taxon>
        <taxon>Satyrini</taxon>
        <taxon>Parargina</taxon>
        <taxon>Pararge</taxon>
    </lineage>
</organism>
<dbReference type="AlphaFoldDB" id="A0A8S4S0G8"/>
<sequence length="121" mass="13206">MLCPGISIACWFVVFVRCPCVTVSEVVAGARGDFAKSDGPRCHHVRPPPRRAGGGDWKISRGSGRPVQRWGFFVEVIARPVICVSEHAACDCADENLHGRRPGVSMDDVISDVPWSLYNQA</sequence>
<dbReference type="Proteomes" id="UP000838756">
    <property type="component" value="Unassembled WGS sequence"/>
</dbReference>
<proteinExistence type="predicted"/>
<gene>
    <name evidence="2" type="primary">jg14485</name>
    <name evidence="2" type="ORF">PAEG_LOCUS19133</name>
</gene>
<evidence type="ECO:0000256" key="1">
    <source>
        <dbReference type="SAM" id="SignalP"/>
    </source>
</evidence>